<dbReference type="PANTHER" id="PTHR35271:SF1">
    <property type="entry name" value="ABC TRANSPORTER, SUBSTRATE-BINDING LIPOPROTEIN"/>
    <property type="match status" value="1"/>
</dbReference>
<dbReference type="EMBL" id="AP014545">
    <property type="protein sequence ID" value="BBB27624.1"/>
    <property type="molecule type" value="Genomic_DNA"/>
</dbReference>
<evidence type="ECO:0000313" key="1">
    <source>
        <dbReference type="EMBL" id="BBB27624.1"/>
    </source>
</evidence>
<name>A0A7R6P822_9GAMM</name>
<dbReference type="RefSeq" id="WP_019623105.1">
    <property type="nucleotide sequence ID" value="NZ_AP014545.1"/>
</dbReference>
<dbReference type="OrthoDB" id="9178917at2"/>
<keyword evidence="2" id="KW-1185">Reference proteome</keyword>
<protein>
    <recommendedName>
        <fullName evidence="3">ABC transporter substrate-binding protein</fullName>
    </recommendedName>
</protein>
<evidence type="ECO:0008006" key="3">
    <source>
        <dbReference type="Google" id="ProtNLM"/>
    </source>
</evidence>
<dbReference type="KEGG" id="ajp:AMJAP_3039"/>
<dbReference type="Gene3D" id="3.40.50.2300">
    <property type="match status" value="2"/>
</dbReference>
<proteinExistence type="predicted"/>
<accession>A0A7R6P822</accession>
<evidence type="ECO:0000313" key="2">
    <source>
        <dbReference type="Proteomes" id="UP000595663"/>
    </source>
</evidence>
<gene>
    <name evidence="1" type="ORF">AMJAP_3039</name>
</gene>
<reference evidence="1 2" key="1">
    <citation type="journal article" date="2008" name="Int. J. Syst. Evol. Microbiol.">
        <title>Amphritea japonica sp. nov. and Amphritea balenae sp. nov., isolated from the sediment adjacent to sperm whale carcasses off Kagoshima, Japan.</title>
        <authorList>
            <person name="Miyazaki M."/>
            <person name="Nogi Y."/>
            <person name="Fujiwara Y."/>
            <person name="Kawato M."/>
            <person name="Nagahama T."/>
            <person name="Kubokawa K."/>
            <person name="Horikoshi K."/>
        </authorList>
    </citation>
    <scope>NUCLEOTIDE SEQUENCE [LARGE SCALE GENOMIC DNA]</scope>
    <source>
        <strain evidence="1 2">ATCC BAA-1530</strain>
    </source>
</reference>
<dbReference type="Proteomes" id="UP000595663">
    <property type="component" value="Chromosome"/>
</dbReference>
<sequence length="320" mass="35475">MQTATLEVVNKTLTYRLALCILVGFLFVCNNLKAAESLLLLSNEGPTYESVASTIISQGPAIRIDTSYPSHLAKKPEQHLSPYRLIISIGSKATEFAMQHAGSNTIIFSTFIPSRKFHKLSQKYSTRLTEKKVSLTAVFLDQPIKRQLQLAKLIQPKLKAIGLTLGPDSLEILPELEKTAKEMTFHLNHKTLTLSDNPIQQIQPIMDASDLFLVIPDPSTFNKTTAKWLLYMSLRSKVPLLAFSHNYVKAGAVAACITTPEDIGRYTAEQLHLIEGGSIPPATFSPYFKVVTNPKSARQLGLSISTPENLQERLQEGEIQ</sequence>
<dbReference type="InterPro" id="IPR007487">
    <property type="entry name" value="ABC_transpt-TYRBP-like"/>
</dbReference>
<dbReference type="Pfam" id="PF04392">
    <property type="entry name" value="ABC_sub_bind"/>
    <property type="match status" value="1"/>
</dbReference>
<organism evidence="1 2">
    <name type="scientific">Amphritea japonica ATCC BAA-1530</name>
    <dbReference type="NCBI Taxonomy" id="1278309"/>
    <lineage>
        <taxon>Bacteria</taxon>
        <taxon>Pseudomonadati</taxon>
        <taxon>Pseudomonadota</taxon>
        <taxon>Gammaproteobacteria</taxon>
        <taxon>Oceanospirillales</taxon>
        <taxon>Oceanospirillaceae</taxon>
        <taxon>Amphritea</taxon>
    </lineage>
</organism>
<dbReference type="AlphaFoldDB" id="A0A7R6P822"/>
<dbReference type="PANTHER" id="PTHR35271">
    <property type="entry name" value="ABC TRANSPORTER, SUBSTRATE-BINDING LIPOPROTEIN-RELATED"/>
    <property type="match status" value="1"/>
</dbReference>